<proteinExistence type="predicted"/>
<dbReference type="Proteomes" id="UP000078348">
    <property type="component" value="Unassembled WGS sequence"/>
</dbReference>
<feature type="compositionally biased region" description="Basic and acidic residues" evidence="1">
    <location>
        <begin position="185"/>
        <end position="198"/>
    </location>
</feature>
<evidence type="ECO:0000256" key="1">
    <source>
        <dbReference type="SAM" id="MobiDB-lite"/>
    </source>
</evidence>
<feature type="region of interest" description="Disordered" evidence="1">
    <location>
        <begin position="68"/>
        <end position="91"/>
    </location>
</feature>
<gene>
    <name evidence="2" type="ORF">AV274_2194</name>
</gene>
<comment type="caution">
    <text evidence="2">The sequence shown here is derived from an EMBL/GenBank/DDBJ whole genome shotgun (WGS) entry which is preliminary data.</text>
</comment>
<feature type="region of interest" description="Disordered" evidence="1">
    <location>
        <begin position="159"/>
        <end position="198"/>
    </location>
</feature>
<feature type="compositionally biased region" description="Basic and acidic residues" evidence="1">
    <location>
        <begin position="68"/>
        <end position="89"/>
    </location>
</feature>
<evidence type="ECO:0000313" key="2">
    <source>
        <dbReference type="EMBL" id="OAO16074.1"/>
    </source>
</evidence>
<evidence type="ECO:0000313" key="3">
    <source>
        <dbReference type="Proteomes" id="UP000078348"/>
    </source>
</evidence>
<sequence length="469" mass="52812">MRRAGFSKLNLPEEEMLKTETNSQSFPEHNHPIESNVKIDPVAVGESLKTTGKGVLTTMKNLYTKAKEFRQKRQEEKAQKEESSPKEESGFFSEVTRIKEVLKKEPELKTIEEIKKPELAPYPIVAPKTVEAIQGEEQENVDEEIKEIKKMVEPDVEVAKEAPQHSKDPYLPPSPQQKPTSKMPIEAKEKSSKPVKAKEPSWLHRQCSQLWTSTKQCAKQGYAKVKESDVAVQALVLGASGLLVVLAAAKRKSFLTYRSLEQLKAGLRSPCKVHAVLQEVKPDSGIITFNQVAFPRYLFRPAANPAAAIPLSLLAVNSNKQATELIGRMIAEEQAVAKVKVLYYPSDVNSALPDSVVYGDVLMKGFGKNALTRGEYRSVAQYLVRMGYCSVDRDINIDVNSETKKYMKKLSKGELYAVRRKLGMWEERSSSFEDGFFTKAWFALYRPIYRRFFYPKDVLSSGGEKPHSS</sequence>
<dbReference type="AlphaFoldDB" id="A0A196SJG2"/>
<name>A0A196SJG2_BLAHN</name>
<reference evidence="2 3" key="1">
    <citation type="submission" date="2016-05" db="EMBL/GenBank/DDBJ databases">
        <title>Nuclear genome of Blastocystis sp. subtype 1 NandII.</title>
        <authorList>
            <person name="Gentekaki E."/>
            <person name="Curtis B."/>
            <person name="Stairs C."/>
            <person name="Eme L."/>
            <person name="Herman E."/>
            <person name="Klimes V."/>
            <person name="Arias M.C."/>
            <person name="Elias M."/>
            <person name="Hilliou F."/>
            <person name="Klute M."/>
            <person name="Malik S.-B."/>
            <person name="Pightling A."/>
            <person name="Rachubinski R."/>
            <person name="Salas D."/>
            <person name="Schlacht A."/>
            <person name="Suga H."/>
            <person name="Archibald J."/>
            <person name="Ball S.G."/>
            <person name="Clark G."/>
            <person name="Dacks J."/>
            <person name="Van Der Giezen M."/>
            <person name="Tsaousis A."/>
            <person name="Roger A."/>
        </authorList>
    </citation>
    <scope>NUCLEOTIDE SEQUENCE [LARGE SCALE GENOMIC DNA]</scope>
    <source>
        <strain evidence="3">ATCC 50177 / NandII</strain>
    </source>
</reference>
<organism evidence="2 3">
    <name type="scientific">Blastocystis sp. subtype 1 (strain ATCC 50177 / NandII)</name>
    <dbReference type="NCBI Taxonomy" id="478820"/>
    <lineage>
        <taxon>Eukaryota</taxon>
        <taxon>Sar</taxon>
        <taxon>Stramenopiles</taxon>
        <taxon>Bigyra</taxon>
        <taxon>Opalozoa</taxon>
        <taxon>Opalinata</taxon>
        <taxon>Blastocystidae</taxon>
        <taxon>Blastocystis</taxon>
    </lineage>
</organism>
<dbReference type="OrthoDB" id="10551152at2759"/>
<feature type="compositionally biased region" description="Basic and acidic residues" evidence="1">
    <location>
        <begin position="159"/>
        <end position="168"/>
    </location>
</feature>
<feature type="region of interest" description="Disordered" evidence="1">
    <location>
        <begin position="1"/>
        <end position="34"/>
    </location>
</feature>
<accession>A0A196SJG2</accession>
<protein>
    <submittedName>
        <fullName evidence="2">Uncharacterized protein</fullName>
    </submittedName>
</protein>
<keyword evidence="3" id="KW-1185">Reference proteome</keyword>
<dbReference type="EMBL" id="LXWW01000100">
    <property type="protein sequence ID" value="OAO16074.1"/>
    <property type="molecule type" value="Genomic_DNA"/>
</dbReference>